<protein>
    <submittedName>
        <fullName evidence="3">Uncharacterized protein</fullName>
    </submittedName>
</protein>
<evidence type="ECO:0000256" key="2">
    <source>
        <dbReference type="SAM" id="Phobius"/>
    </source>
</evidence>
<evidence type="ECO:0000256" key="1">
    <source>
        <dbReference type="SAM" id="MobiDB-lite"/>
    </source>
</evidence>
<dbReference type="Proteomes" id="UP001220610">
    <property type="component" value="Chromosome"/>
</dbReference>
<reference evidence="3" key="1">
    <citation type="submission" date="2023-03" db="EMBL/GenBank/DDBJ databases">
        <title>Andean soil-derived lignocellulolytic bacterial consortium as a source of novel taxa and putative plastic-active enzymes.</title>
        <authorList>
            <person name="Diaz-Garcia L."/>
            <person name="Chuvochina M."/>
            <person name="Feuerriegel G."/>
            <person name="Bunk B."/>
            <person name="Sproer C."/>
            <person name="Streit W.R."/>
            <person name="Rodriguez L.M."/>
            <person name="Overmann J."/>
            <person name="Jimenez D.J."/>
        </authorList>
    </citation>
    <scope>NUCLEOTIDE SEQUENCE</scope>
    <source>
        <strain evidence="3">MAG 7</strain>
    </source>
</reference>
<keyword evidence="2" id="KW-0472">Membrane</keyword>
<keyword evidence="2" id="KW-0812">Transmembrane</keyword>
<dbReference type="EMBL" id="CP119311">
    <property type="protein sequence ID" value="WEK37668.1"/>
    <property type="molecule type" value="Genomic_DNA"/>
</dbReference>
<gene>
    <name evidence="3" type="ORF">P0Y53_09150</name>
</gene>
<evidence type="ECO:0000313" key="4">
    <source>
        <dbReference type="Proteomes" id="UP001220610"/>
    </source>
</evidence>
<feature type="region of interest" description="Disordered" evidence="1">
    <location>
        <begin position="91"/>
        <end position="111"/>
    </location>
</feature>
<name>A0AAJ6BHW6_9BACT</name>
<accession>A0AAJ6BHW6</accession>
<sequence>MASRSDKGDMLLKSNWFKVIGDRLTPVSKAAVALSEKANGTNTIYGLMGFHIFLAGPFICIFNPIYGYGMFVVGVLLMGITLWQSNIKPKSIPPGPPNQKGHGVGKRQSIDKQDTVIKEAEVENPENAKAMSNLMKVYEGKGLIIENNYNSQKQELIKAIKIVFADTNVYQIRIDELNAISEKIILEIETDISKGNINERYQSAFVKLCQDLIVCLEILHSNNRRNIEFDNKLKTNRNLIQTSDNYTVQDVFKRNEVTSGRCLIDIIDEFERLQKNYCDLTIKQKRDLKKAELVFGYRFSNTGGFEIVSDQHEKYGVFDSLVLLGLSVNDYNLSDGCYSNNLKVDSKWDKNYPFDTGNISSENYRLKQETQVFKKPERNSLMNLFASSVRSNIEYLEERNMFCLN</sequence>
<feature type="transmembrane region" description="Helical" evidence="2">
    <location>
        <begin position="43"/>
        <end position="59"/>
    </location>
</feature>
<dbReference type="AlphaFoldDB" id="A0AAJ6BHW6"/>
<keyword evidence="2" id="KW-1133">Transmembrane helix</keyword>
<organism evidence="3 4">
    <name type="scientific">Candidatus Pseudobacter hemicellulosilyticus</name>
    <dbReference type="NCBI Taxonomy" id="3121375"/>
    <lineage>
        <taxon>Bacteria</taxon>
        <taxon>Pseudomonadati</taxon>
        <taxon>Bacteroidota</taxon>
        <taxon>Chitinophagia</taxon>
        <taxon>Chitinophagales</taxon>
        <taxon>Chitinophagaceae</taxon>
        <taxon>Pseudobacter</taxon>
    </lineage>
</organism>
<proteinExistence type="predicted"/>
<evidence type="ECO:0000313" key="3">
    <source>
        <dbReference type="EMBL" id="WEK37668.1"/>
    </source>
</evidence>